<dbReference type="PROSITE" id="PS51257">
    <property type="entry name" value="PROKAR_LIPOPROTEIN"/>
    <property type="match status" value="1"/>
</dbReference>
<dbReference type="Gene3D" id="1.25.40.10">
    <property type="entry name" value="Tetratricopeptide repeat domain"/>
    <property type="match status" value="1"/>
</dbReference>
<dbReference type="Pfam" id="PF13181">
    <property type="entry name" value="TPR_8"/>
    <property type="match status" value="1"/>
</dbReference>
<dbReference type="EMBL" id="UGOD01000001">
    <property type="protein sequence ID" value="STX51692.1"/>
    <property type="molecule type" value="Genomic_DNA"/>
</dbReference>
<dbReference type="PANTHER" id="PTHR44227">
    <property type="match status" value="1"/>
</dbReference>
<feature type="repeat" description="TPR" evidence="3">
    <location>
        <begin position="78"/>
        <end position="111"/>
    </location>
</feature>
<organism evidence="4 5">
    <name type="scientific">Legionella busanensis</name>
    <dbReference type="NCBI Taxonomy" id="190655"/>
    <lineage>
        <taxon>Bacteria</taxon>
        <taxon>Pseudomonadati</taxon>
        <taxon>Pseudomonadota</taxon>
        <taxon>Gammaproteobacteria</taxon>
        <taxon>Legionellales</taxon>
        <taxon>Legionellaceae</taxon>
        <taxon>Legionella</taxon>
    </lineage>
</organism>
<dbReference type="NCBIfam" id="TIGR02521">
    <property type="entry name" value="type_IV_pilW"/>
    <property type="match status" value="1"/>
</dbReference>
<evidence type="ECO:0000313" key="5">
    <source>
        <dbReference type="Proteomes" id="UP000254794"/>
    </source>
</evidence>
<name>A0A378JU22_9GAMM</name>
<dbReference type="SMART" id="SM00028">
    <property type="entry name" value="TPR"/>
    <property type="match status" value="3"/>
</dbReference>
<evidence type="ECO:0000256" key="3">
    <source>
        <dbReference type="PROSITE-ProRule" id="PRU00339"/>
    </source>
</evidence>
<dbReference type="InterPro" id="IPR011990">
    <property type="entry name" value="TPR-like_helical_dom_sf"/>
</dbReference>
<sequence>MDSTLFRVVQLLFLLILLGLQGCQINSEERAEKALQVTKRNNTAAYNIQLGLGYLQKGNRPRAKKKLLKALELSPKSPEANAAMAFYMEKTGEINEAKVFYKKALALAPESGVQLNNYGTFLCRIGSYQEAENYFLKAVNDVKYIHTAGAYENAGLCAAAIPDYVKAENYFLKALEQDPGRKQSLVELVSIQLKQSKPDKALNYLQKYHEISLSDQALLSLAAEVANKAGKTDLEADYKLRLSRLSYLTNNSGVINEYNNNNG</sequence>
<keyword evidence="2 3" id="KW-0802">TPR repeat</keyword>
<dbReference type="InterPro" id="IPR052346">
    <property type="entry name" value="O-mannosyl-transferase_TMTC"/>
</dbReference>
<dbReference type="PROSITE" id="PS50005">
    <property type="entry name" value="TPR"/>
    <property type="match status" value="3"/>
</dbReference>
<gene>
    <name evidence="4" type="ORF">NCTC13316_01788</name>
</gene>
<evidence type="ECO:0000256" key="1">
    <source>
        <dbReference type="ARBA" id="ARBA00022737"/>
    </source>
</evidence>
<dbReference type="SUPFAM" id="SSF48452">
    <property type="entry name" value="TPR-like"/>
    <property type="match status" value="1"/>
</dbReference>
<dbReference type="InterPro" id="IPR019734">
    <property type="entry name" value="TPR_rpt"/>
</dbReference>
<dbReference type="InterPro" id="IPR013360">
    <property type="entry name" value="Pilus_4_PilW"/>
</dbReference>
<feature type="repeat" description="TPR" evidence="3">
    <location>
        <begin position="148"/>
        <end position="181"/>
    </location>
</feature>
<reference evidence="4 5" key="1">
    <citation type="submission" date="2018-06" db="EMBL/GenBank/DDBJ databases">
        <authorList>
            <consortium name="Pathogen Informatics"/>
            <person name="Doyle S."/>
        </authorList>
    </citation>
    <scope>NUCLEOTIDE SEQUENCE [LARGE SCALE GENOMIC DNA]</scope>
    <source>
        <strain evidence="4 5">NCTC13316</strain>
    </source>
</reference>
<keyword evidence="1" id="KW-0677">Repeat</keyword>
<evidence type="ECO:0000313" key="4">
    <source>
        <dbReference type="EMBL" id="STX51692.1"/>
    </source>
</evidence>
<dbReference type="AlphaFoldDB" id="A0A378JU22"/>
<proteinExistence type="predicted"/>
<dbReference type="Proteomes" id="UP000254794">
    <property type="component" value="Unassembled WGS sequence"/>
</dbReference>
<protein>
    <submittedName>
        <fullName evidence="4">Type IV pilus assembly protein PilF</fullName>
    </submittedName>
</protein>
<feature type="repeat" description="TPR" evidence="3">
    <location>
        <begin position="44"/>
        <end position="77"/>
    </location>
</feature>
<evidence type="ECO:0000256" key="2">
    <source>
        <dbReference type="ARBA" id="ARBA00022803"/>
    </source>
</evidence>
<accession>A0A378JU22</accession>
<dbReference type="PANTHER" id="PTHR44227:SF3">
    <property type="entry name" value="PROTEIN O-MANNOSYL-TRANSFERASE TMTC4"/>
    <property type="match status" value="1"/>
</dbReference>
<keyword evidence="5" id="KW-1185">Reference proteome</keyword>